<keyword evidence="2" id="KW-1185">Reference proteome</keyword>
<dbReference type="CDD" id="cd02042">
    <property type="entry name" value="ParAB_family"/>
    <property type="match status" value="1"/>
</dbReference>
<dbReference type="InterPro" id="IPR027417">
    <property type="entry name" value="P-loop_NTPase"/>
</dbReference>
<dbReference type="PANTHER" id="PTHR13696">
    <property type="entry name" value="P-LOOP CONTAINING NUCLEOSIDE TRIPHOSPHATE HYDROLASE"/>
    <property type="match status" value="1"/>
</dbReference>
<dbReference type="Pfam" id="PF06564">
    <property type="entry name" value="CBP_BcsQ"/>
    <property type="match status" value="1"/>
</dbReference>
<protein>
    <submittedName>
        <fullName evidence="1">Cellulose synthase operon protein YhjQ</fullName>
    </submittedName>
</protein>
<dbReference type="OrthoDB" id="5288747at2"/>
<name>A0A1G8ETL2_9VIBR</name>
<dbReference type="PANTHER" id="PTHR13696:SF99">
    <property type="entry name" value="COBYRINIC ACID AC-DIAMIDE SYNTHASE"/>
    <property type="match status" value="1"/>
</dbReference>
<dbReference type="Proteomes" id="UP000198854">
    <property type="component" value="Unassembled WGS sequence"/>
</dbReference>
<gene>
    <name evidence="1" type="ORF">SAMN04488136_12663</name>
</gene>
<dbReference type="AlphaFoldDB" id="A0A1G8ETL2"/>
<reference evidence="1 2" key="1">
    <citation type="submission" date="2016-10" db="EMBL/GenBank/DDBJ databases">
        <authorList>
            <person name="de Groot N.N."/>
        </authorList>
    </citation>
    <scope>NUCLEOTIDE SEQUENCE [LARGE SCALE GENOMIC DNA]</scope>
    <source>
        <strain evidence="1 2">CGMCC 1.10228</strain>
    </source>
</reference>
<dbReference type="InterPro" id="IPR017746">
    <property type="entry name" value="Cellulose_synthase_operon_BcsQ"/>
</dbReference>
<sequence length="268" mass="29148">MPLISVYSPKGGVGKTTLTANLCYSLASMGLKAIAVDFDSQNALRLHFGVPLSDDAGFVPHAAQSAVWSEYVVSNRDNVFVLPHGKASKKQFAEYEQRLASDDLFVARGLHSLLNQPDLIVIADLPSNHSAVRNALLPLTDLLLIPLLADTASLSLLPQVEDLLDSFHASNQDASGHIVLNQADYRRKMSKDVESFLRERFPDELLGIVHRDESVAEANAEQKSIFDVNYASIAAFDIEVISKKVSAMLGIQIGDGSTYAHADYPNNA</sequence>
<dbReference type="RefSeq" id="WP_093277452.1">
    <property type="nucleotide sequence ID" value="NZ_FNDD01000026.1"/>
</dbReference>
<evidence type="ECO:0000313" key="2">
    <source>
        <dbReference type="Proteomes" id="UP000198854"/>
    </source>
</evidence>
<dbReference type="STRING" id="861298.SAMN04488136_12663"/>
<evidence type="ECO:0000313" key="1">
    <source>
        <dbReference type="EMBL" id="SDH73206.1"/>
    </source>
</evidence>
<accession>A0A1G8ETL2</accession>
<dbReference type="NCBIfam" id="TIGR03371">
    <property type="entry name" value="cellulose_yhjQ"/>
    <property type="match status" value="1"/>
</dbReference>
<dbReference type="Gene3D" id="3.40.50.300">
    <property type="entry name" value="P-loop containing nucleotide triphosphate hydrolases"/>
    <property type="match status" value="1"/>
</dbReference>
<proteinExistence type="predicted"/>
<organism evidence="1 2">
    <name type="scientific">Vibrio xiamenensis</name>
    <dbReference type="NCBI Taxonomy" id="861298"/>
    <lineage>
        <taxon>Bacteria</taxon>
        <taxon>Pseudomonadati</taxon>
        <taxon>Pseudomonadota</taxon>
        <taxon>Gammaproteobacteria</taxon>
        <taxon>Vibrionales</taxon>
        <taxon>Vibrionaceae</taxon>
        <taxon>Vibrio</taxon>
    </lineage>
</organism>
<dbReference type="SUPFAM" id="SSF52540">
    <property type="entry name" value="P-loop containing nucleoside triphosphate hydrolases"/>
    <property type="match status" value="1"/>
</dbReference>
<dbReference type="InterPro" id="IPR050678">
    <property type="entry name" value="DNA_Partitioning_ATPase"/>
</dbReference>
<dbReference type="EMBL" id="FNDD01000026">
    <property type="protein sequence ID" value="SDH73206.1"/>
    <property type="molecule type" value="Genomic_DNA"/>
</dbReference>